<evidence type="ECO:0000313" key="2">
    <source>
        <dbReference type="Proteomes" id="UP001138661"/>
    </source>
</evidence>
<proteinExistence type="predicted"/>
<dbReference type="RefSeq" id="WP_219502951.1">
    <property type="nucleotide sequence ID" value="NZ_JAHXDN010000003.1"/>
</dbReference>
<comment type="caution">
    <text evidence="1">The sequence shown here is derived from an EMBL/GenBank/DDBJ whole genome shotgun (WGS) entry which is preliminary data.</text>
</comment>
<dbReference type="EMBL" id="JAHXDN010000003">
    <property type="protein sequence ID" value="MBW4708654.1"/>
    <property type="molecule type" value="Genomic_DNA"/>
</dbReference>
<gene>
    <name evidence="1" type="ORF">KX928_12750</name>
</gene>
<organism evidence="1 2">
    <name type="scientific">Roseobacter insulae</name>
    <dbReference type="NCBI Taxonomy" id="2859783"/>
    <lineage>
        <taxon>Bacteria</taxon>
        <taxon>Pseudomonadati</taxon>
        <taxon>Pseudomonadota</taxon>
        <taxon>Alphaproteobacteria</taxon>
        <taxon>Rhodobacterales</taxon>
        <taxon>Roseobacteraceae</taxon>
        <taxon>Roseobacter</taxon>
    </lineage>
</organism>
<keyword evidence="2" id="KW-1185">Reference proteome</keyword>
<reference evidence="1" key="1">
    <citation type="submission" date="2021-07" db="EMBL/GenBank/DDBJ databases">
        <title>Roseobacter insulae sp. nov., isolated from a tidal flat.</title>
        <authorList>
            <person name="Park S."/>
            <person name="Yoon J.-H."/>
        </authorList>
    </citation>
    <scope>NUCLEOTIDE SEQUENCE</scope>
    <source>
        <strain evidence="1">YSTF-M11</strain>
    </source>
</reference>
<dbReference type="Proteomes" id="UP001138661">
    <property type="component" value="Unassembled WGS sequence"/>
</dbReference>
<evidence type="ECO:0000313" key="1">
    <source>
        <dbReference type="EMBL" id="MBW4708654.1"/>
    </source>
</evidence>
<protein>
    <submittedName>
        <fullName evidence="1">Uncharacterized protein</fullName>
    </submittedName>
</protein>
<accession>A0A9X1FVR2</accession>
<sequence length="68" mass="7270">MTRPILDGAYYATGSFVFQRALARRENGQETVISHQRTVCEVPKGAGNPAGTAQQIASALNAQHRAEG</sequence>
<name>A0A9X1FVR2_9RHOB</name>
<dbReference type="AlphaFoldDB" id="A0A9X1FVR2"/>